<sequence length="286" mass="29495">MYKLTAILTMPLIHLAGIAGAHAATVVYEPFDVTDVGDSLNGKATGSGLAGNWNGYDGAGRLEIRSGDLSYGSLATKGNHVGLSTSENGRTGYSANPYAALDGAGLMDDGAELWFSFLVEQSTEDSNNRFMFSLGTDGTNSGSGSMNSSGNGLGVHIGNSRGNQISATTYTSGSQAKGAETSIAYSTVHLIVGRITWGLDGASDDTLDLFMPGTDLVLGSSISSISGVYDQSTFDTLAFSGKQDAPIIDEIRLGASYSDVVVTVPEPSATALLGLGGLALILRRRI</sequence>
<dbReference type="RefSeq" id="WP_309489663.1">
    <property type="nucleotide sequence ID" value="NZ_JAENIG010000005.1"/>
</dbReference>
<dbReference type="Proteomes" id="UP000634206">
    <property type="component" value="Unassembled WGS sequence"/>
</dbReference>
<comment type="caution">
    <text evidence="3">The sequence shown here is derived from an EMBL/GenBank/DDBJ whole genome shotgun (WGS) entry which is preliminary data.</text>
</comment>
<feature type="domain" description="Ice-binding protein C-terminal" evidence="2">
    <location>
        <begin position="263"/>
        <end position="285"/>
    </location>
</feature>
<proteinExistence type="predicted"/>
<reference evidence="3" key="1">
    <citation type="submission" date="2021-01" db="EMBL/GenBank/DDBJ databases">
        <title>Modified the classification status of verrucomicrobia.</title>
        <authorList>
            <person name="Feng X."/>
        </authorList>
    </citation>
    <scope>NUCLEOTIDE SEQUENCE</scope>
    <source>
        <strain evidence="3">5K15</strain>
    </source>
</reference>
<dbReference type="NCBIfam" id="TIGR02595">
    <property type="entry name" value="PEP_CTERM"/>
    <property type="match status" value="1"/>
</dbReference>
<evidence type="ECO:0000313" key="3">
    <source>
        <dbReference type="EMBL" id="MBK1855050.1"/>
    </source>
</evidence>
<protein>
    <submittedName>
        <fullName evidence="3">PEP-CTERM sorting domain-containing protein</fullName>
    </submittedName>
</protein>
<feature type="chain" id="PRO_5042201193" evidence="1">
    <location>
        <begin position="24"/>
        <end position="286"/>
    </location>
</feature>
<evidence type="ECO:0000256" key="1">
    <source>
        <dbReference type="SAM" id="SignalP"/>
    </source>
</evidence>
<dbReference type="InterPro" id="IPR013424">
    <property type="entry name" value="Ice-binding_C"/>
</dbReference>
<accession>A0AAE2SBE4</accession>
<evidence type="ECO:0000313" key="4">
    <source>
        <dbReference type="Proteomes" id="UP000634206"/>
    </source>
</evidence>
<feature type="signal peptide" evidence="1">
    <location>
        <begin position="1"/>
        <end position="23"/>
    </location>
</feature>
<gene>
    <name evidence="3" type="ORF">JIN83_08770</name>
</gene>
<name>A0AAE2SBE4_9BACT</name>
<evidence type="ECO:0000259" key="2">
    <source>
        <dbReference type="Pfam" id="PF07589"/>
    </source>
</evidence>
<organism evidence="3 4">
    <name type="scientific">Oceaniferula flava</name>
    <dbReference type="NCBI Taxonomy" id="2800421"/>
    <lineage>
        <taxon>Bacteria</taxon>
        <taxon>Pseudomonadati</taxon>
        <taxon>Verrucomicrobiota</taxon>
        <taxon>Verrucomicrobiia</taxon>
        <taxon>Verrucomicrobiales</taxon>
        <taxon>Verrucomicrobiaceae</taxon>
        <taxon>Oceaniferula</taxon>
    </lineage>
</organism>
<dbReference type="Pfam" id="PF07589">
    <property type="entry name" value="PEP-CTERM"/>
    <property type="match status" value="1"/>
</dbReference>
<keyword evidence="1" id="KW-0732">Signal</keyword>
<keyword evidence="4" id="KW-1185">Reference proteome</keyword>
<dbReference type="AlphaFoldDB" id="A0AAE2SBE4"/>
<dbReference type="EMBL" id="JAENIG010000005">
    <property type="protein sequence ID" value="MBK1855050.1"/>
    <property type="molecule type" value="Genomic_DNA"/>
</dbReference>